<gene>
    <name evidence="2" type="ORF">H6A34_13240</name>
</gene>
<dbReference type="Proteomes" id="UP000706891">
    <property type="component" value="Unassembled WGS sequence"/>
</dbReference>
<organism evidence="2 3">
    <name type="scientific">Marseilla massiliensis</name>
    <dbReference type="NCBI Taxonomy" id="1841864"/>
    <lineage>
        <taxon>Bacteria</taxon>
        <taxon>Pseudomonadati</taxon>
        <taxon>Bacteroidota</taxon>
        <taxon>Bacteroidia</taxon>
        <taxon>Bacteroidales</taxon>
        <taxon>Prevotellaceae</taxon>
        <taxon>Marseilla</taxon>
    </lineage>
</organism>
<feature type="signal peptide" evidence="1">
    <location>
        <begin position="1"/>
        <end position="21"/>
    </location>
</feature>
<evidence type="ECO:0000313" key="3">
    <source>
        <dbReference type="Proteomes" id="UP000706891"/>
    </source>
</evidence>
<comment type="caution">
    <text evidence="2">The sequence shown here is derived from an EMBL/GenBank/DDBJ whole genome shotgun (WGS) entry which is preliminary data.</text>
</comment>
<dbReference type="AlphaFoldDB" id="A0A939B8F9"/>
<evidence type="ECO:0000313" key="2">
    <source>
        <dbReference type="EMBL" id="MBM6674830.1"/>
    </source>
</evidence>
<keyword evidence="3" id="KW-1185">Reference proteome</keyword>
<dbReference type="EMBL" id="JACJJG010000136">
    <property type="protein sequence ID" value="MBM6674830.1"/>
    <property type="molecule type" value="Genomic_DNA"/>
</dbReference>
<sequence length="152" mass="17147">MKRTIFISVFALIGTIAYSQSYDDFFTTYKDVSTQTKQKQQSYGGNNGGNYNNGVTQYDVIDPNKFMQNVSPQNVQVANGIYLYAGQFYSVKLKIGISGVNKNQIMVCGYWDGQMWNNASYYASPIGYDAPEQIKRACAYQVYISTLGIVYF</sequence>
<protein>
    <submittedName>
        <fullName evidence="2">Uncharacterized protein</fullName>
    </submittedName>
</protein>
<evidence type="ECO:0000256" key="1">
    <source>
        <dbReference type="SAM" id="SignalP"/>
    </source>
</evidence>
<reference evidence="2" key="1">
    <citation type="submission" date="2020-08" db="EMBL/GenBank/DDBJ databases">
        <authorList>
            <person name="Cejkova D."/>
            <person name="Kubasova T."/>
            <person name="Jahodarova E."/>
            <person name="Rychlik I."/>
        </authorList>
    </citation>
    <scope>NUCLEOTIDE SEQUENCE</scope>
    <source>
        <strain evidence="2">An824</strain>
    </source>
</reference>
<feature type="chain" id="PRO_5037229646" evidence="1">
    <location>
        <begin position="22"/>
        <end position="152"/>
    </location>
</feature>
<name>A0A939B8F9_9BACT</name>
<proteinExistence type="predicted"/>
<dbReference type="RefSeq" id="WP_205105904.1">
    <property type="nucleotide sequence ID" value="NZ_JACJJG010000136.1"/>
</dbReference>
<reference evidence="2" key="2">
    <citation type="journal article" date="2021" name="Sci. Rep.">
        <title>The distribution of antibiotic resistance genes in chicken gut microbiota commensals.</title>
        <authorList>
            <person name="Juricova H."/>
            <person name="Matiasovicova J."/>
            <person name="Kubasova T."/>
            <person name="Cejkova D."/>
            <person name="Rychlik I."/>
        </authorList>
    </citation>
    <scope>NUCLEOTIDE SEQUENCE</scope>
    <source>
        <strain evidence="2">An824</strain>
    </source>
</reference>
<accession>A0A939B8F9</accession>
<keyword evidence="1" id="KW-0732">Signal</keyword>